<dbReference type="SUPFAM" id="SSF54427">
    <property type="entry name" value="NTF2-like"/>
    <property type="match status" value="1"/>
</dbReference>
<keyword evidence="3" id="KW-0472">Membrane</keyword>
<sequence length="681" mass="75006">MFLKRLCLVSILAIIAIALSACSDNDPKPSDAFSTFTKEWNKQDFKKMYAQLSDTSKKAITEKKFTQRYKDIYDGIEAKNLKVTFDKPEKEKDPDDISSETFKYHVKMNTVAGPLSYSGKTSVVKKKKDDSYTWTVDWDPTMILKDLQMDQLVSVTTLESKRGEIVDRNEQGLAINGVADEIGLFPQQLEGHEENKTKLAKLLGVSDDDINDALSASWVTPDSFVPIKTVPQSETKIIDEANQLTGVVIKETPARVYPCGMACSHLTGYVGSVTKEDLDKYKDKGYTESSEIGKTGLELIYEDQLHGQDGAEITITDSDHQPIKTIAKKDPVDGKDLKLTIDTKVQKTLYNHMDGDSGAASAINPKTGEVLALVSTPAFDPNQFVLGISNSDYQKLLKDPEKPLLNRFTQTYAPGSTQKPISAAIALKNKVITPKTTLKINGLTWKDPSWKGDFHITREDSLPSVDLEKALVVSDNIYFAQVALKTGADKFVDGMKAFGFGEKLPFPYAMEASQVSNNGKIDSEGLLANTAYGQGEVLTNPLHLALVYSAFVNDGNIIKPQLLVTDDDSKPSYMKKNVVSASDAKEISKALSEGVETPSGTAYQPQIEGTPALAGKTGTAEHKEKQGTQGKDDGWFVAYNTDNPRLLISMMIENVQDKKSNLKGSHYVVDKVKRSFRELLK</sequence>
<dbReference type="SUPFAM" id="SSF56519">
    <property type="entry name" value="Penicillin binding protein dimerisation domain"/>
    <property type="match status" value="1"/>
</dbReference>
<dbReference type="GO" id="GO:0005886">
    <property type="term" value="C:plasma membrane"/>
    <property type="evidence" value="ECO:0007669"/>
    <property type="project" value="TreeGrafter"/>
</dbReference>
<dbReference type="Pfam" id="PF03717">
    <property type="entry name" value="PBP_dimer"/>
    <property type="match status" value="1"/>
</dbReference>
<dbReference type="AlphaFoldDB" id="A0A8J3EN61"/>
<evidence type="ECO:0000256" key="1">
    <source>
        <dbReference type="ARBA" id="ARBA00004370"/>
    </source>
</evidence>
<reference evidence="9" key="2">
    <citation type="submission" date="2020-09" db="EMBL/GenBank/DDBJ databases">
        <authorList>
            <person name="Sun Q."/>
            <person name="Zhou Y."/>
        </authorList>
    </citation>
    <scope>NUCLEOTIDE SEQUENCE</scope>
    <source>
        <strain evidence="9">CGMCC 1.12777</strain>
    </source>
</reference>
<feature type="domain" description="Penicillin-binding protein dimerisation" evidence="7">
    <location>
        <begin position="159"/>
        <end position="325"/>
    </location>
</feature>
<feature type="chain" id="PRO_5039279765" evidence="5">
    <location>
        <begin position="24"/>
        <end position="681"/>
    </location>
</feature>
<dbReference type="GO" id="GO:0008658">
    <property type="term" value="F:penicillin binding"/>
    <property type="evidence" value="ECO:0007669"/>
    <property type="project" value="InterPro"/>
</dbReference>
<evidence type="ECO:0000259" key="6">
    <source>
        <dbReference type="Pfam" id="PF00905"/>
    </source>
</evidence>
<dbReference type="InterPro" id="IPR050515">
    <property type="entry name" value="Beta-lactam/transpept"/>
</dbReference>
<evidence type="ECO:0000313" key="9">
    <source>
        <dbReference type="EMBL" id="GGH85558.1"/>
    </source>
</evidence>
<organism evidence="9 10">
    <name type="scientific">Pullulanibacillus pueri</name>
    <dbReference type="NCBI Taxonomy" id="1437324"/>
    <lineage>
        <taxon>Bacteria</taxon>
        <taxon>Bacillati</taxon>
        <taxon>Bacillota</taxon>
        <taxon>Bacilli</taxon>
        <taxon>Bacillales</taxon>
        <taxon>Sporolactobacillaceae</taxon>
        <taxon>Pullulanibacillus</taxon>
    </lineage>
</organism>
<evidence type="ECO:0000256" key="2">
    <source>
        <dbReference type="ARBA" id="ARBA00007171"/>
    </source>
</evidence>
<dbReference type="Gene3D" id="3.90.1310.10">
    <property type="entry name" value="Penicillin-binding protein 2a (Domain 2)"/>
    <property type="match status" value="1"/>
</dbReference>
<feature type="domain" description="NTF2-like N-terminal transpeptidase" evidence="8">
    <location>
        <begin position="28"/>
        <end position="151"/>
    </location>
</feature>
<dbReference type="GO" id="GO:0046677">
    <property type="term" value="P:response to antibiotic"/>
    <property type="evidence" value="ECO:0007669"/>
    <property type="project" value="InterPro"/>
</dbReference>
<dbReference type="InterPro" id="IPR012338">
    <property type="entry name" value="Beta-lactam/transpept-like"/>
</dbReference>
<dbReference type="PANTHER" id="PTHR30627">
    <property type="entry name" value="PEPTIDOGLYCAN D,D-TRANSPEPTIDASE"/>
    <property type="match status" value="1"/>
</dbReference>
<evidence type="ECO:0000259" key="8">
    <source>
        <dbReference type="Pfam" id="PF05223"/>
    </source>
</evidence>
<dbReference type="InterPro" id="IPR007887">
    <property type="entry name" value="MecA_N"/>
</dbReference>
<proteinExistence type="inferred from homology"/>
<evidence type="ECO:0000256" key="5">
    <source>
        <dbReference type="SAM" id="SignalP"/>
    </source>
</evidence>
<feature type="domain" description="Penicillin-binding protein transpeptidase" evidence="6">
    <location>
        <begin position="358"/>
        <end position="662"/>
    </location>
</feature>
<protein>
    <submittedName>
        <fullName evidence="9">Penicillin-binding protein 3</fullName>
    </submittedName>
</protein>
<reference evidence="9" key="1">
    <citation type="journal article" date="2014" name="Int. J. Syst. Evol. Microbiol.">
        <title>Complete genome sequence of Corynebacterium casei LMG S-19264T (=DSM 44701T), isolated from a smear-ripened cheese.</title>
        <authorList>
            <consortium name="US DOE Joint Genome Institute (JGI-PGF)"/>
            <person name="Walter F."/>
            <person name="Albersmeier A."/>
            <person name="Kalinowski J."/>
            <person name="Ruckert C."/>
        </authorList>
    </citation>
    <scope>NUCLEOTIDE SEQUENCE</scope>
    <source>
        <strain evidence="9">CGMCC 1.12777</strain>
    </source>
</reference>
<name>A0A8J3EN61_9BACL</name>
<dbReference type="InterPro" id="IPR036138">
    <property type="entry name" value="PBP_dimer_sf"/>
</dbReference>
<gene>
    <name evidence="9" type="primary">pbp3</name>
    <name evidence="9" type="ORF">GCM10007096_31230</name>
</gene>
<dbReference type="InterPro" id="IPR032710">
    <property type="entry name" value="NTF2-like_dom_sf"/>
</dbReference>
<feature type="signal peptide" evidence="5">
    <location>
        <begin position="1"/>
        <end position="23"/>
    </location>
</feature>
<evidence type="ECO:0000259" key="7">
    <source>
        <dbReference type="Pfam" id="PF03717"/>
    </source>
</evidence>
<accession>A0A8J3EN61</accession>
<dbReference type="GO" id="GO:0071555">
    <property type="term" value="P:cell wall organization"/>
    <property type="evidence" value="ECO:0007669"/>
    <property type="project" value="TreeGrafter"/>
</dbReference>
<evidence type="ECO:0000256" key="4">
    <source>
        <dbReference type="SAM" id="MobiDB-lite"/>
    </source>
</evidence>
<dbReference type="Pfam" id="PF00905">
    <property type="entry name" value="Transpeptidase"/>
    <property type="match status" value="1"/>
</dbReference>
<feature type="region of interest" description="Disordered" evidence="4">
    <location>
        <begin position="593"/>
        <end position="635"/>
    </location>
</feature>
<evidence type="ECO:0000256" key="3">
    <source>
        <dbReference type="ARBA" id="ARBA00023136"/>
    </source>
</evidence>
<dbReference type="PANTHER" id="PTHR30627:SF25">
    <property type="entry name" value="PENICILLIN-BINDING PROTEIN 3"/>
    <property type="match status" value="1"/>
</dbReference>
<dbReference type="InterPro" id="IPR005311">
    <property type="entry name" value="PBP_dimer"/>
</dbReference>
<dbReference type="Gene3D" id="3.30.1390.30">
    <property type="entry name" value="Penicillin-binding protein 2a, domain 3"/>
    <property type="match status" value="1"/>
</dbReference>
<feature type="compositionally biased region" description="Basic and acidic residues" evidence="4">
    <location>
        <begin position="619"/>
        <end position="634"/>
    </location>
</feature>
<keyword evidence="10" id="KW-1185">Reference proteome</keyword>
<dbReference type="Proteomes" id="UP000656813">
    <property type="component" value="Unassembled WGS sequence"/>
</dbReference>
<dbReference type="SUPFAM" id="SSF56601">
    <property type="entry name" value="beta-lactamase/transpeptidase-like"/>
    <property type="match status" value="1"/>
</dbReference>
<dbReference type="Gene3D" id="3.40.710.10">
    <property type="entry name" value="DD-peptidase/beta-lactamase superfamily"/>
    <property type="match status" value="1"/>
</dbReference>
<dbReference type="RefSeq" id="WP_188498319.1">
    <property type="nucleotide sequence ID" value="NZ_BMFV01000027.1"/>
</dbReference>
<dbReference type="PROSITE" id="PS51257">
    <property type="entry name" value="PROKAR_LIPOPROTEIN"/>
    <property type="match status" value="1"/>
</dbReference>
<comment type="subcellular location">
    <subcellularLocation>
        <location evidence="1">Membrane</location>
    </subcellularLocation>
</comment>
<dbReference type="Gene3D" id="3.10.450.100">
    <property type="entry name" value="NTF2-like, domain 1"/>
    <property type="match status" value="1"/>
</dbReference>
<dbReference type="EMBL" id="BMFV01000027">
    <property type="protein sequence ID" value="GGH85558.1"/>
    <property type="molecule type" value="Genomic_DNA"/>
</dbReference>
<keyword evidence="5" id="KW-0732">Signal</keyword>
<comment type="caution">
    <text evidence="9">The sequence shown here is derived from an EMBL/GenBank/DDBJ whole genome shotgun (WGS) entry which is preliminary data.</text>
</comment>
<comment type="similarity">
    <text evidence="2">Belongs to the transpeptidase family.</text>
</comment>
<evidence type="ECO:0000313" key="10">
    <source>
        <dbReference type="Proteomes" id="UP000656813"/>
    </source>
</evidence>
<dbReference type="GO" id="GO:0071972">
    <property type="term" value="F:peptidoglycan L,D-transpeptidase activity"/>
    <property type="evidence" value="ECO:0007669"/>
    <property type="project" value="TreeGrafter"/>
</dbReference>
<dbReference type="Pfam" id="PF05223">
    <property type="entry name" value="MecA_N"/>
    <property type="match status" value="1"/>
</dbReference>
<dbReference type="InterPro" id="IPR001460">
    <property type="entry name" value="PCN-bd_Tpept"/>
</dbReference>